<comment type="caution">
    <text evidence="2">The sequence shown here is derived from an EMBL/GenBank/DDBJ whole genome shotgun (WGS) entry which is preliminary data.</text>
</comment>
<dbReference type="EMBL" id="MNCJ02000324">
    <property type="protein sequence ID" value="KAF5788940.1"/>
    <property type="molecule type" value="Genomic_DNA"/>
</dbReference>
<keyword evidence="3" id="KW-1185">Reference proteome</keyword>
<name>A0A9K3I2U0_HELAN</name>
<feature type="region of interest" description="Disordered" evidence="1">
    <location>
        <begin position="1"/>
        <end position="22"/>
    </location>
</feature>
<evidence type="ECO:0000313" key="2">
    <source>
        <dbReference type="EMBL" id="KAF5788940.1"/>
    </source>
</evidence>
<protein>
    <submittedName>
        <fullName evidence="2">Uncharacterized protein</fullName>
    </submittedName>
</protein>
<reference evidence="2" key="2">
    <citation type="submission" date="2020-06" db="EMBL/GenBank/DDBJ databases">
        <title>Helianthus annuus Genome sequencing and assembly Release 2.</title>
        <authorList>
            <person name="Gouzy J."/>
            <person name="Langlade N."/>
            <person name="Munos S."/>
        </authorList>
    </citation>
    <scope>NUCLEOTIDE SEQUENCE</scope>
    <source>
        <tissue evidence="2">Leaves</tissue>
    </source>
</reference>
<gene>
    <name evidence="2" type="ORF">HanXRQr2_Chr09g0365041</name>
</gene>
<reference evidence="2" key="1">
    <citation type="journal article" date="2017" name="Nature">
        <title>The sunflower genome provides insights into oil metabolism, flowering and Asterid evolution.</title>
        <authorList>
            <person name="Badouin H."/>
            <person name="Gouzy J."/>
            <person name="Grassa C.J."/>
            <person name="Murat F."/>
            <person name="Staton S.E."/>
            <person name="Cottret L."/>
            <person name="Lelandais-Briere C."/>
            <person name="Owens G.L."/>
            <person name="Carrere S."/>
            <person name="Mayjonade B."/>
            <person name="Legrand L."/>
            <person name="Gill N."/>
            <person name="Kane N.C."/>
            <person name="Bowers J.E."/>
            <person name="Hubner S."/>
            <person name="Bellec A."/>
            <person name="Berard A."/>
            <person name="Berges H."/>
            <person name="Blanchet N."/>
            <person name="Boniface M.C."/>
            <person name="Brunel D."/>
            <person name="Catrice O."/>
            <person name="Chaidir N."/>
            <person name="Claudel C."/>
            <person name="Donnadieu C."/>
            <person name="Faraut T."/>
            <person name="Fievet G."/>
            <person name="Helmstetter N."/>
            <person name="King M."/>
            <person name="Knapp S.J."/>
            <person name="Lai Z."/>
            <person name="Le Paslier M.C."/>
            <person name="Lippi Y."/>
            <person name="Lorenzon L."/>
            <person name="Mandel J.R."/>
            <person name="Marage G."/>
            <person name="Marchand G."/>
            <person name="Marquand E."/>
            <person name="Bret-Mestries E."/>
            <person name="Morien E."/>
            <person name="Nambeesan S."/>
            <person name="Nguyen T."/>
            <person name="Pegot-Espagnet P."/>
            <person name="Pouilly N."/>
            <person name="Raftis F."/>
            <person name="Sallet E."/>
            <person name="Schiex T."/>
            <person name="Thomas J."/>
            <person name="Vandecasteele C."/>
            <person name="Vares D."/>
            <person name="Vear F."/>
            <person name="Vautrin S."/>
            <person name="Crespi M."/>
            <person name="Mangin B."/>
            <person name="Burke J.M."/>
            <person name="Salse J."/>
            <person name="Munos S."/>
            <person name="Vincourt P."/>
            <person name="Rieseberg L.H."/>
            <person name="Langlade N.B."/>
        </authorList>
    </citation>
    <scope>NUCLEOTIDE SEQUENCE</scope>
    <source>
        <tissue evidence="2">Leaves</tissue>
    </source>
</reference>
<evidence type="ECO:0000313" key="3">
    <source>
        <dbReference type="Proteomes" id="UP000215914"/>
    </source>
</evidence>
<evidence type="ECO:0000256" key="1">
    <source>
        <dbReference type="SAM" id="MobiDB-lite"/>
    </source>
</evidence>
<accession>A0A9K3I2U0</accession>
<dbReference type="AlphaFoldDB" id="A0A9K3I2U0"/>
<organism evidence="2 3">
    <name type="scientific">Helianthus annuus</name>
    <name type="common">Common sunflower</name>
    <dbReference type="NCBI Taxonomy" id="4232"/>
    <lineage>
        <taxon>Eukaryota</taxon>
        <taxon>Viridiplantae</taxon>
        <taxon>Streptophyta</taxon>
        <taxon>Embryophyta</taxon>
        <taxon>Tracheophyta</taxon>
        <taxon>Spermatophyta</taxon>
        <taxon>Magnoliopsida</taxon>
        <taxon>eudicotyledons</taxon>
        <taxon>Gunneridae</taxon>
        <taxon>Pentapetalae</taxon>
        <taxon>asterids</taxon>
        <taxon>campanulids</taxon>
        <taxon>Asterales</taxon>
        <taxon>Asteraceae</taxon>
        <taxon>Asteroideae</taxon>
        <taxon>Heliantheae alliance</taxon>
        <taxon>Heliantheae</taxon>
        <taxon>Helianthus</taxon>
    </lineage>
</organism>
<sequence>MAKAADSRAPPSDRGGGATIRHQLTGTMVKVTGLVPPPSARDGGVKTRAATTSVSLYHFLSLDGHLVICLWFGV</sequence>
<dbReference type="Proteomes" id="UP000215914">
    <property type="component" value="Unassembled WGS sequence"/>
</dbReference>
<proteinExistence type="predicted"/>
<dbReference type="Gramene" id="mRNA:HanXRQr2_Chr09g0365041">
    <property type="protein sequence ID" value="CDS:HanXRQr2_Chr09g0365041.1"/>
    <property type="gene ID" value="HanXRQr2_Chr09g0365041"/>
</dbReference>